<gene>
    <name evidence="1" type="ORF">T10_9437</name>
</gene>
<evidence type="ECO:0000313" key="2">
    <source>
        <dbReference type="Proteomes" id="UP000054843"/>
    </source>
</evidence>
<dbReference type="AlphaFoldDB" id="A0A0V1M1W7"/>
<name>A0A0V1M1W7_9BILA</name>
<sequence length="169" mass="18515">MQFIVVARRAVFAYQWVLIVPVEAPGGDGDFAGFSYRSSNELSGLQRLILAKSCSFDCQTDRCLSAFAPDISRLSSEAGPASHLIAGTVCDQPIYINASFTFAGAKTFREKCLYPFVLICSRCLAKEFSDSAPSVLIQCADDVVIHGRVGKNFADVELRINLLETHLRL</sequence>
<dbReference type="EMBL" id="JYDO01000303">
    <property type="protein sequence ID" value="KRZ65734.1"/>
    <property type="molecule type" value="Genomic_DNA"/>
</dbReference>
<protein>
    <submittedName>
        <fullName evidence="1">Uncharacterized protein</fullName>
    </submittedName>
</protein>
<dbReference type="Proteomes" id="UP000054843">
    <property type="component" value="Unassembled WGS sequence"/>
</dbReference>
<keyword evidence="2" id="KW-1185">Reference proteome</keyword>
<comment type="caution">
    <text evidence="1">The sequence shown here is derived from an EMBL/GenBank/DDBJ whole genome shotgun (WGS) entry which is preliminary data.</text>
</comment>
<evidence type="ECO:0000313" key="1">
    <source>
        <dbReference type="EMBL" id="KRZ65734.1"/>
    </source>
</evidence>
<proteinExistence type="predicted"/>
<dbReference type="OrthoDB" id="10455127at2759"/>
<organism evidence="1 2">
    <name type="scientific">Trichinella papuae</name>
    <dbReference type="NCBI Taxonomy" id="268474"/>
    <lineage>
        <taxon>Eukaryota</taxon>
        <taxon>Metazoa</taxon>
        <taxon>Ecdysozoa</taxon>
        <taxon>Nematoda</taxon>
        <taxon>Enoplea</taxon>
        <taxon>Dorylaimia</taxon>
        <taxon>Trichinellida</taxon>
        <taxon>Trichinellidae</taxon>
        <taxon>Trichinella</taxon>
    </lineage>
</organism>
<accession>A0A0V1M1W7</accession>
<reference evidence="1 2" key="1">
    <citation type="submission" date="2015-01" db="EMBL/GenBank/DDBJ databases">
        <title>Evolution of Trichinella species and genotypes.</title>
        <authorList>
            <person name="Korhonen P.K."/>
            <person name="Edoardo P."/>
            <person name="Giuseppe L.R."/>
            <person name="Gasser R.B."/>
        </authorList>
    </citation>
    <scope>NUCLEOTIDE SEQUENCE [LARGE SCALE GENOMIC DNA]</scope>
    <source>
        <strain evidence="1">ISS1980</strain>
    </source>
</reference>